<feature type="region of interest" description="Disordered" evidence="1">
    <location>
        <begin position="74"/>
        <end position="116"/>
    </location>
</feature>
<dbReference type="GO" id="GO:0030655">
    <property type="term" value="P:beta-lactam antibiotic catabolic process"/>
    <property type="evidence" value="ECO:0007669"/>
    <property type="project" value="InterPro"/>
</dbReference>
<dbReference type="Pfam" id="PF13354">
    <property type="entry name" value="Beta-lactamase2"/>
    <property type="match status" value="1"/>
</dbReference>
<keyword evidence="2" id="KW-1133">Transmembrane helix</keyword>
<feature type="compositionally biased region" description="Low complexity" evidence="1">
    <location>
        <begin position="77"/>
        <end position="116"/>
    </location>
</feature>
<evidence type="ECO:0000313" key="5">
    <source>
        <dbReference type="Proteomes" id="UP000437824"/>
    </source>
</evidence>
<dbReference type="Gene3D" id="3.40.710.10">
    <property type="entry name" value="DD-peptidase/beta-lactamase superfamily"/>
    <property type="match status" value="1"/>
</dbReference>
<evidence type="ECO:0000259" key="3">
    <source>
        <dbReference type="Pfam" id="PF13354"/>
    </source>
</evidence>
<gene>
    <name evidence="4" type="ORF">GKZ57_00890</name>
</gene>
<organism evidence="4 5">
    <name type="scientific">Blautia luti DSM 14534 = JCM 17040</name>
    <dbReference type="NCBI Taxonomy" id="649762"/>
    <lineage>
        <taxon>Bacteria</taxon>
        <taxon>Bacillati</taxon>
        <taxon>Bacillota</taxon>
        <taxon>Clostridia</taxon>
        <taxon>Lachnospirales</taxon>
        <taxon>Lachnospiraceae</taxon>
        <taxon>Blautia</taxon>
    </lineage>
</organism>
<dbReference type="GO" id="GO:0046677">
    <property type="term" value="P:response to antibiotic"/>
    <property type="evidence" value="ECO:0007669"/>
    <property type="project" value="InterPro"/>
</dbReference>
<dbReference type="AlphaFoldDB" id="A0A844GGP5"/>
<dbReference type="InterPro" id="IPR012338">
    <property type="entry name" value="Beta-lactam/transpept-like"/>
</dbReference>
<evidence type="ECO:0000313" key="4">
    <source>
        <dbReference type="EMBL" id="MTD59861.1"/>
    </source>
</evidence>
<dbReference type="Proteomes" id="UP000437824">
    <property type="component" value="Unassembled WGS sequence"/>
</dbReference>
<dbReference type="GO" id="GO:0008800">
    <property type="term" value="F:beta-lactamase activity"/>
    <property type="evidence" value="ECO:0007669"/>
    <property type="project" value="InterPro"/>
</dbReference>
<dbReference type="PANTHER" id="PTHR35333:SF3">
    <property type="entry name" value="BETA-LACTAMASE-TYPE TRANSPEPTIDASE FOLD CONTAINING PROTEIN"/>
    <property type="match status" value="1"/>
</dbReference>
<feature type="transmembrane region" description="Helical" evidence="2">
    <location>
        <begin position="12"/>
        <end position="35"/>
    </location>
</feature>
<dbReference type="SUPFAM" id="SSF56601">
    <property type="entry name" value="beta-lactamase/transpeptidase-like"/>
    <property type="match status" value="1"/>
</dbReference>
<reference evidence="4 5" key="1">
    <citation type="submission" date="2019-11" db="EMBL/GenBank/DDBJ databases">
        <title>Draft genome sequence of Blautia luti DSM 14534T, isolated from human stool.</title>
        <authorList>
            <person name="Ortiz R."/>
            <person name="Melis-Arcos F."/>
            <person name="Covarrubias P."/>
            <person name="Cardenas J.P."/>
            <person name="Perez-Donoso J."/>
            <person name="Almonacid D."/>
        </authorList>
    </citation>
    <scope>NUCLEOTIDE SEQUENCE [LARGE SCALE GENOMIC DNA]</scope>
    <source>
        <strain evidence="4 5">DSM 14534</strain>
    </source>
</reference>
<keyword evidence="4" id="KW-0378">Hydrolase</keyword>
<feature type="domain" description="Beta-lactamase class A catalytic" evidence="3">
    <location>
        <begin position="186"/>
        <end position="325"/>
    </location>
</feature>
<keyword evidence="2" id="KW-0472">Membrane</keyword>
<dbReference type="InterPro" id="IPR000871">
    <property type="entry name" value="Beta-lactam_class-A"/>
</dbReference>
<sequence>MSENNQSKKPVFLYVVIAVLTIAVIGLGALSFLSLSHLVSLQQKVQTLSDTVEDISTTSNTLISQADQLNQLKEQEAAQQASAAQNSADESESSGTSQEEGTLSPSSNTTFTDNTDSSMDALLNQVQTLLPQDNGTWSVYVCNLLKDSDGTVNDTPMQAASLIKLYIMGAVYENYDSLAQSHSADTLDSNISAMITVSDNDAANTLVNWLGNGDDAAGMSVVNQFCQAHGFTSTQMNRLLLASSENGDNYTSAKDCGTFLKEIYQIVNGTISDSTLPNAEAMYYQLKMQQRKNKIPAQMPDGVHTANKTGELDTVENDAAIIFDTAKGIDLVICFMSQDLNDTATAQNTIATDARAIYGYYNE</sequence>
<comment type="caution">
    <text evidence="4">The sequence shown here is derived from an EMBL/GenBank/DDBJ whole genome shotgun (WGS) entry which is preliminary data.</text>
</comment>
<keyword evidence="2" id="KW-0812">Transmembrane</keyword>
<proteinExistence type="predicted"/>
<dbReference type="RefSeq" id="WP_118509155.1">
    <property type="nucleotide sequence ID" value="NZ_WMBC01000001.1"/>
</dbReference>
<evidence type="ECO:0000256" key="1">
    <source>
        <dbReference type="SAM" id="MobiDB-lite"/>
    </source>
</evidence>
<dbReference type="PANTHER" id="PTHR35333">
    <property type="entry name" value="BETA-LACTAMASE"/>
    <property type="match status" value="1"/>
</dbReference>
<accession>A0A844GGP5</accession>
<dbReference type="InterPro" id="IPR045155">
    <property type="entry name" value="Beta-lactam_cat"/>
</dbReference>
<name>A0A844GGP5_9FIRM</name>
<evidence type="ECO:0000256" key="2">
    <source>
        <dbReference type="SAM" id="Phobius"/>
    </source>
</evidence>
<protein>
    <submittedName>
        <fullName evidence="4">Serine hydrolase</fullName>
    </submittedName>
</protein>
<dbReference type="EMBL" id="WMBC01000001">
    <property type="protein sequence ID" value="MTD59861.1"/>
    <property type="molecule type" value="Genomic_DNA"/>
</dbReference>